<evidence type="ECO:0000256" key="9">
    <source>
        <dbReference type="SAM" id="Phobius"/>
    </source>
</evidence>
<keyword evidence="5" id="KW-0547">Nucleotide-binding</keyword>
<dbReference type="Gene3D" id="3.30.565.10">
    <property type="entry name" value="Histidine kinase-like ATPase, C-terminal domain"/>
    <property type="match status" value="1"/>
</dbReference>
<name>A0A252F6E5_9FIRM</name>
<keyword evidence="12" id="KW-1185">Reference proteome</keyword>
<dbReference type="SMART" id="SM00387">
    <property type="entry name" value="HATPase_c"/>
    <property type="match status" value="1"/>
</dbReference>
<dbReference type="GO" id="GO:0000160">
    <property type="term" value="P:phosphorelay signal transduction system"/>
    <property type="evidence" value="ECO:0007669"/>
    <property type="project" value="UniProtKB-KW"/>
</dbReference>
<dbReference type="Proteomes" id="UP000194903">
    <property type="component" value="Unassembled WGS sequence"/>
</dbReference>
<keyword evidence="6" id="KW-0418">Kinase</keyword>
<evidence type="ECO:0000256" key="3">
    <source>
        <dbReference type="ARBA" id="ARBA00022553"/>
    </source>
</evidence>
<keyword evidence="3" id="KW-0597">Phosphoprotein</keyword>
<feature type="domain" description="Histidine kinase" evidence="10">
    <location>
        <begin position="347"/>
        <end position="449"/>
    </location>
</feature>
<dbReference type="PANTHER" id="PTHR43065">
    <property type="entry name" value="SENSOR HISTIDINE KINASE"/>
    <property type="match status" value="1"/>
</dbReference>
<comment type="caution">
    <text evidence="11">The sequence shown here is derived from an EMBL/GenBank/DDBJ whole genome shotgun (WGS) entry which is preliminary data.</text>
</comment>
<dbReference type="GO" id="GO:0004673">
    <property type="term" value="F:protein histidine kinase activity"/>
    <property type="evidence" value="ECO:0007669"/>
    <property type="project" value="UniProtKB-EC"/>
</dbReference>
<dbReference type="PROSITE" id="PS50109">
    <property type="entry name" value="HIS_KIN"/>
    <property type="match status" value="1"/>
</dbReference>
<feature type="transmembrane region" description="Helical" evidence="9">
    <location>
        <begin position="155"/>
        <end position="177"/>
    </location>
</feature>
<evidence type="ECO:0000256" key="5">
    <source>
        <dbReference type="ARBA" id="ARBA00022741"/>
    </source>
</evidence>
<evidence type="ECO:0000313" key="12">
    <source>
        <dbReference type="Proteomes" id="UP000194903"/>
    </source>
</evidence>
<dbReference type="EC" id="2.7.13.3" evidence="2"/>
<keyword evidence="8" id="KW-0902">Two-component regulatory system</keyword>
<evidence type="ECO:0000256" key="4">
    <source>
        <dbReference type="ARBA" id="ARBA00022679"/>
    </source>
</evidence>
<feature type="transmembrane region" description="Helical" evidence="9">
    <location>
        <begin position="183"/>
        <end position="205"/>
    </location>
</feature>
<dbReference type="OrthoDB" id="1791938at2"/>
<dbReference type="GO" id="GO:0005524">
    <property type="term" value="F:ATP binding"/>
    <property type="evidence" value="ECO:0007669"/>
    <property type="project" value="UniProtKB-KW"/>
</dbReference>
<sequence length="459" mass="50960">MAEYSHIFPTCVRLLSCFRKANAFTFLRKCDTLRKNSPHKGALVPMKSHWKLYVLYALIVAVLGQIYICPSPDSVFVVSAGVICLELVLLHGTDIHPFAFTVTSGVMTAVLRALLVLVSGGNVLQSLYSTFTFYFVFAVLVQVSRLMQLPQSRTLFKIAVMCCFDAVSNTVELLLLRQLSVRGVQLILLTALTRALLIWVMHVFYSRQTLYIVQEEHQKRYARLNQLAASIHSEVFFLSQTSDDLEALVRDGYAMYETAEDPQVSQNALALSNRAHKIRKDCDRVISGLQTLTDDIEHEHTLHLHDIFRILQDNTVRGQEMADKNISISFSCTGDAEIEQYFSIFTILNNLISNSVDACGTNGHIDVHAEASEDTLTLTVSDNGSGIEEDLIPLLFHPGFSTKFDPQTGEAASGIGLCHVKNAVDRMGGTIDVTSGETTIFTIRLPLAHSWEKGAVTHG</sequence>
<evidence type="ECO:0000256" key="6">
    <source>
        <dbReference type="ARBA" id="ARBA00022777"/>
    </source>
</evidence>
<dbReference type="InterPro" id="IPR003594">
    <property type="entry name" value="HATPase_dom"/>
</dbReference>
<evidence type="ECO:0000259" key="10">
    <source>
        <dbReference type="PROSITE" id="PS50109"/>
    </source>
</evidence>
<dbReference type="AlphaFoldDB" id="A0A252F6E5"/>
<feature type="transmembrane region" description="Helical" evidence="9">
    <location>
        <begin position="50"/>
        <end position="68"/>
    </location>
</feature>
<keyword evidence="4" id="KW-0808">Transferase</keyword>
<evidence type="ECO:0000256" key="7">
    <source>
        <dbReference type="ARBA" id="ARBA00022840"/>
    </source>
</evidence>
<evidence type="ECO:0000313" key="11">
    <source>
        <dbReference type="EMBL" id="OUM21345.1"/>
    </source>
</evidence>
<comment type="catalytic activity">
    <reaction evidence="1">
        <text>ATP + protein L-histidine = ADP + protein N-phospho-L-histidine.</text>
        <dbReference type="EC" id="2.7.13.3"/>
    </reaction>
</comment>
<gene>
    <name evidence="11" type="ORF">CBW42_01885</name>
</gene>
<keyword evidence="9" id="KW-0472">Membrane</keyword>
<dbReference type="EMBL" id="NHOC01000002">
    <property type="protein sequence ID" value="OUM21345.1"/>
    <property type="molecule type" value="Genomic_DNA"/>
</dbReference>
<keyword evidence="9" id="KW-1133">Transmembrane helix</keyword>
<protein>
    <recommendedName>
        <fullName evidence="2">histidine kinase</fullName>
        <ecNumber evidence="2">2.7.13.3</ecNumber>
    </recommendedName>
</protein>
<accession>A0A252F6E5</accession>
<dbReference type="Pfam" id="PF02518">
    <property type="entry name" value="HATPase_c"/>
    <property type="match status" value="1"/>
</dbReference>
<evidence type="ECO:0000256" key="8">
    <source>
        <dbReference type="ARBA" id="ARBA00023012"/>
    </source>
</evidence>
<dbReference type="SUPFAM" id="SSF55874">
    <property type="entry name" value="ATPase domain of HSP90 chaperone/DNA topoisomerase II/histidine kinase"/>
    <property type="match status" value="1"/>
</dbReference>
<keyword evidence="9" id="KW-0812">Transmembrane</keyword>
<dbReference type="InterPro" id="IPR004358">
    <property type="entry name" value="Sig_transdc_His_kin-like_C"/>
</dbReference>
<dbReference type="PRINTS" id="PR00344">
    <property type="entry name" value="BCTRLSENSOR"/>
</dbReference>
<evidence type="ECO:0000256" key="1">
    <source>
        <dbReference type="ARBA" id="ARBA00000085"/>
    </source>
</evidence>
<reference evidence="11 12" key="1">
    <citation type="submission" date="2017-05" db="EMBL/GenBank/DDBJ databases">
        <title>Butyricicoccus porcorum sp. nov. a butyrate-producing bacterium from the swine intestinal tract.</title>
        <authorList>
            <person name="Trachsel J."/>
            <person name="Humphrey S."/>
            <person name="Allen H.K."/>
        </authorList>
    </citation>
    <scope>NUCLEOTIDE SEQUENCE [LARGE SCALE GENOMIC DNA]</scope>
    <source>
        <strain evidence="11">BB10</strain>
    </source>
</reference>
<feature type="transmembrane region" description="Helical" evidence="9">
    <location>
        <begin position="126"/>
        <end position="143"/>
    </location>
</feature>
<proteinExistence type="predicted"/>
<keyword evidence="7" id="KW-0067">ATP-binding</keyword>
<feature type="transmembrane region" description="Helical" evidence="9">
    <location>
        <begin position="98"/>
        <end position="120"/>
    </location>
</feature>
<dbReference type="CDD" id="cd00075">
    <property type="entry name" value="HATPase"/>
    <property type="match status" value="1"/>
</dbReference>
<dbReference type="PANTHER" id="PTHR43065:SF10">
    <property type="entry name" value="PEROXIDE STRESS-ACTIVATED HISTIDINE KINASE MAK3"/>
    <property type="match status" value="1"/>
</dbReference>
<dbReference type="InterPro" id="IPR036890">
    <property type="entry name" value="HATPase_C_sf"/>
</dbReference>
<dbReference type="InterPro" id="IPR005467">
    <property type="entry name" value="His_kinase_dom"/>
</dbReference>
<evidence type="ECO:0000256" key="2">
    <source>
        <dbReference type="ARBA" id="ARBA00012438"/>
    </source>
</evidence>
<organism evidence="11 12">
    <name type="scientific">Butyricicoccus porcorum</name>
    <dbReference type="NCBI Taxonomy" id="1945634"/>
    <lineage>
        <taxon>Bacteria</taxon>
        <taxon>Bacillati</taxon>
        <taxon>Bacillota</taxon>
        <taxon>Clostridia</taxon>
        <taxon>Eubacteriales</taxon>
        <taxon>Butyricicoccaceae</taxon>
        <taxon>Butyricicoccus</taxon>
    </lineage>
</organism>